<sequence length="243" mass="27128">MTVFQADSRQKSAIVIGATGLVGSLLVEKLLASRHYRTVYQVVRQAPVALLGTAPEQSLETIVIPDFGRLEKMLTRLDLQHADAFSTLGTTLKQAGSKQQFSQVDLTYNLNFAQIVRELGAQHFLLLSATGAKPDSPIFYNRIKGQLERAIEQLCFERLSIFQPSLLLGQHRDQRLMESMAQKAFTLGQHLLPADWRYRPIEAERVAQAMYLAATCLINGQISYGKTVYSNTDLLNMTLETPA</sequence>
<dbReference type="SUPFAM" id="SSF51735">
    <property type="entry name" value="NAD(P)-binding Rossmann-fold domains"/>
    <property type="match status" value="1"/>
</dbReference>
<dbReference type="Gene3D" id="3.40.50.720">
    <property type="entry name" value="NAD(P)-binding Rossmann-like Domain"/>
    <property type="match status" value="1"/>
</dbReference>
<gene>
    <name evidence="4" type="ORF">E2B99_02285</name>
</gene>
<dbReference type="STRING" id="1120977.GCA_000619845_00517"/>
<proteinExistence type="predicted"/>
<name>A0A4Y7XGF2_9GAMM</name>
<dbReference type="Proteomes" id="UP000297834">
    <property type="component" value="Unassembled WGS sequence"/>
</dbReference>
<evidence type="ECO:0000256" key="1">
    <source>
        <dbReference type="ARBA" id="ARBA00004370"/>
    </source>
</evidence>
<dbReference type="Pfam" id="PF01370">
    <property type="entry name" value="Epimerase"/>
    <property type="match status" value="1"/>
</dbReference>
<evidence type="ECO:0000256" key="2">
    <source>
        <dbReference type="ARBA" id="ARBA00023136"/>
    </source>
</evidence>
<protein>
    <submittedName>
        <fullName evidence="4">NAD-dependent epimerase/dehydratase family protein</fullName>
    </submittedName>
</protein>
<keyword evidence="2" id="KW-0472">Membrane</keyword>
<dbReference type="OrthoDB" id="9798632at2"/>
<dbReference type="InterPro" id="IPR036291">
    <property type="entry name" value="NAD(P)-bd_dom_sf"/>
</dbReference>
<dbReference type="PANTHER" id="PTHR14097">
    <property type="entry name" value="OXIDOREDUCTASE HTATIP2"/>
    <property type="match status" value="1"/>
</dbReference>
<reference evidence="4 5" key="1">
    <citation type="submission" date="2019-03" db="EMBL/GenBank/DDBJ databases">
        <title>Alkanindiges illinoisensis: a potential pathogenic isolated from ascites of a gastric cancer patient with abdominal metastasis.</title>
        <authorList>
            <person name="Hu X."/>
            <person name="Yang B."/>
            <person name="Yan X."/>
            <person name="Lin L."/>
            <person name="Zhao H."/>
            <person name="Zhou F."/>
            <person name="Su B."/>
            <person name="Chen J."/>
            <person name="Rui Y."/>
            <person name="Wang Q."/>
            <person name="Zheng L."/>
        </authorList>
    </citation>
    <scope>NUCLEOTIDE SEQUENCE [LARGE SCALE GENOMIC DNA]</scope>
    <source>
        <strain evidence="4 5">NFYY 23406</strain>
    </source>
</reference>
<dbReference type="GO" id="GO:0016020">
    <property type="term" value="C:membrane"/>
    <property type="evidence" value="ECO:0007669"/>
    <property type="project" value="UniProtKB-SubCell"/>
</dbReference>
<keyword evidence="5" id="KW-1185">Reference proteome</keyword>
<dbReference type="EMBL" id="SNTY01000009">
    <property type="protein sequence ID" value="TEU30349.1"/>
    <property type="molecule type" value="Genomic_DNA"/>
</dbReference>
<dbReference type="AlphaFoldDB" id="A0A4Y7XGF2"/>
<evidence type="ECO:0000259" key="3">
    <source>
        <dbReference type="Pfam" id="PF01370"/>
    </source>
</evidence>
<evidence type="ECO:0000313" key="5">
    <source>
        <dbReference type="Proteomes" id="UP000297834"/>
    </source>
</evidence>
<accession>A0A4Y7XGF2</accession>
<dbReference type="InterPro" id="IPR001509">
    <property type="entry name" value="Epimerase_deHydtase"/>
</dbReference>
<dbReference type="PANTHER" id="PTHR14097:SF7">
    <property type="entry name" value="OXIDOREDUCTASE HTATIP2"/>
    <property type="match status" value="1"/>
</dbReference>
<dbReference type="RefSeq" id="WP_134243379.1">
    <property type="nucleotide sequence ID" value="NZ_SNTY01000009.1"/>
</dbReference>
<comment type="caution">
    <text evidence="4">The sequence shown here is derived from an EMBL/GenBank/DDBJ whole genome shotgun (WGS) entry which is preliminary data.</text>
</comment>
<organism evidence="4 5">
    <name type="scientific">Alkanindiges illinoisensis</name>
    <dbReference type="NCBI Taxonomy" id="197183"/>
    <lineage>
        <taxon>Bacteria</taxon>
        <taxon>Pseudomonadati</taxon>
        <taxon>Pseudomonadota</taxon>
        <taxon>Gammaproteobacteria</taxon>
        <taxon>Moraxellales</taxon>
        <taxon>Moraxellaceae</taxon>
        <taxon>Alkanindiges</taxon>
    </lineage>
</organism>
<feature type="domain" description="NAD-dependent epimerase/dehydratase" evidence="3">
    <location>
        <begin position="14"/>
        <end position="132"/>
    </location>
</feature>
<evidence type="ECO:0000313" key="4">
    <source>
        <dbReference type="EMBL" id="TEU30349.1"/>
    </source>
</evidence>
<comment type="subcellular location">
    <subcellularLocation>
        <location evidence="1">Membrane</location>
    </subcellularLocation>
</comment>